<protein>
    <submittedName>
        <fullName evidence="2">Fis family transcriptional regulator</fullName>
    </submittedName>
</protein>
<organism evidence="2 3">
    <name type="scientific">Candidatus Thiodictyon syntrophicum</name>
    <dbReference type="NCBI Taxonomy" id="1166950"/>
    <lineage>
        <taxon>Bacteria</taxon>
        <taxon>Pseudomonadati</taxon>
        <taxon>Pseudomonadota</taxon>
        <taxon>Gammaproteobacteria</taxon>
        <taxon>Chromatiales</taxon>
        <taxon>Chromatiaceae</taxon>
        <taxon>Thiodictyon</taxon>
    </lineage>
</organism>
<dbReference type="KEGG" id="tsy:THSYN_26750"/>
<evidence type="ECO:0000313" key="3">
    <source>
        <dbReference type="Proteomes" id="UP000232638"/>
    </source>
</evidence>
<keyword evidence="3" id="KW-1185">Reference proteome</keyword>
<accession>A0A2K8UF42</accession>
<reference evidence="2 3" key="1">
    <citation type="submission" date="2017-03" db="EMBL/GenBank/DDBJ databases">
        <title>Complete genome sequence of Candidatus 'Thiodictyon syntrophicum' sp. nov. strain Cad16T, a photolithoautotroph purple sulfur bacterium isolated from an alpine meromictic lake.</title>
        <authorList>
            <person name="Luedin S.M."/>
            <person name="Pothier J.F."/>
            <person name="Danza F."/>
            <person name="Storelli N."/>
            <person name="Wittwer M."/>
            <person name="Tonolla M."/>
        </authorList>
    </citation>
    <scope>NUCLEOTIDE SEQUENCE [LARGE SCALE GENOMIC DNA]</scope>
    <source>
        <strain evidence="2 3">Cad16T</strain>
    </source>
</reference>
<dbReference type="PANTHER" id="PTHR35867">
    <property type="entry name" value="PROTEIN RSEC"/>
    <property type="match status" value="1"/>
</dbReference>
<dbReference type="Pfam" id="PF04246">
    <property type="entry name" value="RseC_MucC"/>
    <property type="match status" value="1"/>
</dbReference>
<dbReference type="AlphaFoldDB" id="A0A2K8UF42"/>
<dbReference type="EMBL" id="CP020370">
    <property type="protein sequence ID" value="AUB84186.1"/>
    <property type="molecule type" value="Genomic_DNA"/>
</dbReference>
<keyword evidence="1" id="KW-1133">Transmembrane helix</keyword>
<evidence type="ECO:0000313" key="2">
    <source>
        <dbReference type="EMBL" id="AUB84186.1"/>
    </source>
</evidence>
<dbReference type="Proteomes" id="UP000232638">
    <property type="component" value="Chromosome"/>
</dbReference>
<name>A0A2K8UF42_9GAMM</name>
<dbReference type="InterPro" id="IPR026268">
    <property type="entry name" value="RseC"/>
</dbReference>
<dbReference type="PANTHER" id="PTHR35867:SF1">
    <property type="entry name" value="PROTEIN RSEC"/>
    <property type="match status" value="1"/>
</dbReference>
<proteinExistence type="predicted"/>
<keyword evidence="1" id="KW-0472">Membrane</keyword>
<dbReference type="RefSeq" id="WP_100921852.1">
    <property type="nucleotide sequence ID" value="NZ_CP020370.1"/>
</dbReference>
<feature type="transmembrane region" description="Helical" evidence="1">
    <location>
        <begin position="94"/>
        <end position="115"/>
    </location>
</feature>
<dbReference type="PIRSF" id="PIRSF004923">
    <property type="entry name" value="RseC"/>
    <property type="match status" value="1"/>
</dbReference>
<keyword evidence="1" id="KW-0812">Transmembrane</keyword>
<gene>
    <name evidence="2" type="ORF">THSYN_26750</name>
</gene>
<sequence length="167" mass="17096">MPETMHTLDLGPPDFVEGTARVVEVVGSTAWLEPEQTTSCGHCAASAACGAKGLGTIANRIAARRFALTDHPGLRVGERVVVGIRSDALVKAALTAYAIPLCTLFLGGGLAQWAWGQDGTTIVGAVTGLFLGLGAARLGAARLFAGGTSAPRFLRRAGPADCQPALK</sequence>
<evidence type="ECO:0000256" key="1">
    <source>
        <dbReference type="SAM" id="Phobius"/>
    </source>
</evidence>
<feature type="transmembrane region" description="Helical" evidence="1">
    <location>
        <begin position="121"/>
        <end position="145"/>
    </location>
</feature>
<dbReference type="InterPro" id="IPR007359">
    <property type="entry name" value="SigmaE_reg_RseC_MucC"/>
</dbReference>
<dbReference type="OrthoDB" id="7358626at2"/>